<name>A0ABV8ANI4_9FLAO</name>
<organism evidence="1 2">
    <name type="scientific">Winogradskyella maritima</name>
    <dbReference type="NCBI Taxonomy" id="1517766"/>
    <lineage>
        <taxon>Bacteria</taxon>
        <taxon>Pseudomonadati</taxon>
        <taxon>Bacteroidota</taxon>
        <taxon>Flavobacteriia</taxon>
        <taxon>Flavobacteriales</taxon>
        <taxon>Flavobacteriaceae</taxon>
        <taxon>Winogradskyella</taxon>
    </lineage>
</organism>
<dbReference type="InterPro" id="IPR038695">
    <property type="entry name" value="Saro_0823-like_sf"/>
</dbReference>
<comment type="caution">
    <text evidence="1">The sequence shown here is derived from an EMBL/GenBank/DDBJ whole genome shotgun (WGS) entry which is preliminary data.</text>
</comment>
<evidence type="ECO:0000313" key="2">
    <source>
        <dbReference type="Proteomes" id="UP001595812"/>
    </source>
</evidence>
<dbReference type="Pfam" id="PF02643">
    <property type="entry name" value="DUF192"/>
    <property type="match status" value="1"/>
</dbReference>
<dbReference type="Gene3D" id="2.60.120.1140">
    <property type="entry name" value="Protein of unknown function DUF192"/>
    <property type="match status" value="1"/>
</dbReference>
<dbReference type="InterPro" id="IPR003795">
    <property type="entry name" value="DUF192"/>
</dbReference>
<evidence type="ECO:0000313" key="1">
    <source>
        <dbReference type="EMBL" id="MFC3878376.1"/>
    </source>
</evidence>
<proteinExistence type="predicted"/>
<dbReference type="Proteomes" id="UP001595812">
    <property type="component" value="Unassembled WGS sequence"/>
</dbReference>
<protein>
    <submittedName>
        <fullName evidence="1">DUF192 domain-containing protein</fullName>
    </submittedName>
</protein>
<reference evidence="2" key="1">
    <citation type="journal article" date="2019" name="Int. J. Syst. Evol. Microbiol.">
        <title>The Global Catalogue of Microorganisms (GCM) 10K type strain sequencing project: providing services to taxonomists for standard genome sequencing and annotation.</title>
        <authorList>
            <consortium name="The Broad Institute Genomics Platform"/>
            <consortium name="The Broad Institute Genome Sequencing Center for Infectious Disease"/>
            <person name="Wu L."/>
            <person name="Ma J."/>
        </authorList>
    </citation>
    <scope>NUCLEOTIDE SEQUENCE [LARGE SCALE GENOMIC DNA]</scope>
    <source>
        <strain evidence="2">CECT 8979</strain>
    </source>
</reference>
<dbReference type="RefSeq" id="WP_386102608.1">
    <property type="nucleotide sequence ID" value="NZ_JBHSAT010000023.1"/>
</dbReference>
<dbReference type="PANTHER" id="PTHR37953:SF1">
    <property type="entry name" value="UPF0127 PROTEIN MJ1496"/>
    <property type="match status" value="1"/>
</dbReference>
<dbReference type="EMBL" id="JBHSAT010000023">
    <property type="protein sequence ID" value="MFC3878376.1"/>
    <property type="molecule type" value="Genomic_DNA"/>
</dbReference>
<keyword evidence="2" id="KW-1185">Reference proteome</keyword>
<gene>
    <name evidence="1" type="ORF">ACFOSX_14140</name>
</gene>
<dbReference type="PANTHER" id="PTHR37953">
    <property type="entry name" value="UPF0127 PROTEIN MJ1496"/>
    <property type="match status" value="1"/>
</dbReference>
<accession>A0ABV8ANI4</accession>
<sequence length="162" mass="18361">MKRAWFHIGILALSVLSWSCKDESKSRVVSDIKFTHEANLSLHKAETDSIVTTLDIEIADDEYQTQTGLMYRNMLQANHGMLFIFPDEAMRSFYMKNTRIPLDIIYFDADSTLVSIQKNAVPFNETGLPSEAPAKFVLEVNAGLTDEWQLEVGDKIKLSVLD</sequence>